<evidence type="ECO:0000256" key="2">
    <source>
        <dbReference type="ARBA" id="ARBA00006866"/>
    </source>
</evidence>
<dbReference type="PANTHER" id="PTHR14074:SF16">
    <property type="entry name" value="ANTIVIRAL INNATE IMMUNE RESPONSE RECEPTOR RIG-I"/>
    <property type="match status" value="1"/>
</dbReference>
<evidence type="ECO:0000256" key="4">
    <source>
        <dbReference type="ARBA" id="ARBA00022490"/>
    </source>
</evidence>
<evidence type="ECO:0000256" key="8">
    <source>
        <dbReference type="ARBA" id="ARBA00022723"/>
    </source>
</evidence>
<evidence type="ECO:0000256" key="3">
    <source>
        <dbReference type="ARBA" id="ARBA00012552"/>
    </source>
</evidence>
<dbReference type="PROSITE" id="PS51789">
    <property type="entry name" value="RLR_CTR"/>
    <property type="match status" value="1"/>
</dbReference>
<dbReference type="Gene3D" id="1.10.533.10">
    <property type="entry name" value="Death Domain, Fas"/>
    <property type="match status" value="2"/>
</dbReference>
<organism evidence="23 24">
    <name type="scientific">Sinanodonta woodiana</name>
    <name type="common">Chinese pond mussel</name>
    <name type="synonym">Anodonta woodiana</name>
    <dbReference type="NCBI Taxonomy" id="1069815"/>
    <lineage>
        <taxon>Eukaryota</taxon>
        <taxon>Metazoa</taxon>
        <taxon>Spiralia</taxon>
        <taxon>Lophotrochozoa</taxon>
        <taxon>Mollusca</taxon>
        <taxon>Bivalvia</taxon>
        <taxon>Autobranchia</taxon>
        <taxon>Heteroconchia</taxon>
        <taxon>Palaeoheterodonta</taxon>
        <taxon>Unionida</taxon>
        <taxon>Unionoidea</taxon>
        <taxon>Unionidae</taxon>
        <taxon>Unioninae</taxon>
        <taxon>Sinanodonta</taxon>
    </lineage>
</organism>
<feature type="domain" description="Helicase ATP-binding" evidence="20">
    <location>
        <begin position="385"/>
        <end position="562"/>
    </location>
</feature>
<keyword evidence="12" id="KW-0347">Helicase</keyword>
<dbReference type="Gene3D" id="3.40.50.300">
    <property type="entry name" value="P-loop containing nucleotide triphosphate hydrolases"/>
    <property type="match status" value="2"/>
</dbReference>
<keyword evidence="4" id="KW-0963">Cytoplasm</keyword>
<keyword evidence="24" id="KW-1185">Reference proteome</keyword>
<keyword evidence="6" id="KW-0597">Phosphoprotein</keyword>
<dbReference type="InterPro" id="IPR011029">
    <property type="entry name" value="DEATH-like_dom_sf"/>
</dbReference>
<dbReference type="GO" id="GO:0003724">
    <property type="term" value="F:RNA helicase activity"/>
    <property type="evidence" value="ECO:0007669"/>
    <property type="project" value="UniProtKB-EC"/>
</dbReference>
<comment type="subcellular location">
    <subcellularLocation>
        <location evidence="1">Cytoplasm</location>
    </subcellularLocation>
</comment>
<dbReference type="SMART" id="SM00487">
    <property type="entry name" value="DEXDc"/>
    <property type="match status" value="1"/>
</dbReference>
<accession>A0ABD3VS64</accession>
<evidence type="ECO:0000256" key="6">
    <source>
        <dbReference type="ARBA" id="ARBA00022553"/>
    </source>
</evidence>
<feature type="domain" description="Helicase C-terminal" evidence="21">
    <location>
        <begin position="749"/>
        <end position="922"/>
    </location>
</feature>
<evidence type="ECO:0000256" key="1">
    <source>
        <dbReference type="ARBA" id="ARBA00004496"/>
    </source>
</evidence>
<dbReference type="PROSITE" id="PS51192">
    <property type="entry name" value="HELICASE_ATP_BIND_1"/>
    <property type="match status" value="1"/>
</dbReference>
<evidence type="ECO:0000259" key="22">
    <source>
        <dbReference type="PROSITE" id="PS51789"/>
    </source>
</evidence>
<dbReference type="InterPro" id="IPR041204">
    <property type="entry name" value="RIG-I-like_C"/>
</dbReference>
<dbReference type="Pfam" id="PF11648">
    <property type="entry name" value="RIG-I_C-RD"/>
    <property type="match status" value="1"/>
</dbReference>
<keyword evidence="8" id="KW-0479">Metal-binding</keyword>
<evidence type="ECO:0000256" key="9">
    <source>
        <dbReference type="ARBA" id="ARBA00022737"/>
    </source>
</evidence>
<dbReference type="GO" id="GO:0005524">
    <property type="term" value="F:ATP binding"/>
    <property type="evidence" value="ECO:0007669"/>
    <property type="project" value="UniProtKB-KW"/>
</dbReference>
<evidence type="ECO:0000256" key="11">
    <source>
        <dbReference type="ARBA" id="ARBA00022801"/>
    </source>
</evidence>
<evidence type="ECO:0000256" key="17">
    <source>
        <dbReference type="ARBA" id="ARBA00022884"/>
    </source>
</evidence>
<keyword evidence="18" id="KW-0051">Antiviral defense</keyword>
<keyword evidence="9" id="KW-0677">Repeat</keyword>
<keyword evidence="17" id="KW-0694">RNA-binding</keyword>
<keyword evidence="10" id="KW-0547">Nucleotide-binding</keyword>
<keyword evidence="16" id="KW-0391">Immunity</keyword>
<dbReference type="PROSITE" id="PS51194">
    <property type="entry name" value="HELICASE_CTER"/>
    <property type="match status" value="1"/>
</dbReference>
<keyword evidence="5" id="KW-1017">Isopeptide bond</keyword>
<evidence type="ECO:0000313" key="23">
    <source>
        <dbReference type="EMBL" id="KAL3863245.1"/>
    </source>
</evidence>
<evidence type="ECO:0000256" key="7">
    <source>
        <dbReference type="ARBA" id="ARBA00022588"/>
    </source>
</evidence>
<dbReference type="EMBL" id="JBJQND010000010">
    <property type="protein sequence ID" value="KAL3863245.1"/>
    <property type="molecule type" value="Genomic_DNA"/>
</dbReference>
<protein>
    <recommendedName>
        <fullName evidence="3">RNA helicase</fullName>
        <ecNumber evidence="3">3.6.4.13</ecNumber>
    </recommendedName>
</protein>
<dbReference type="Pfam" id="PF16739">
    <property type="entry name" value="CARD_2"/>
    <property type="match status" value="1"/>
</dbReference>
<evidence type="ECO:0000256" key="10">
    <source>
        <dbReference type="ARBA" id="ARBA00022741"/>
    </source>
</evidence>
<dbReference type="InterPro" id="IPR001650">
    <property type="entry name" value="Helicase_C-like"/>
</dbReference>
<dbReference type="Proteomes" id="UP001634394">
    <property type="component" value="Unassembled WGS sequence"/>
</dbReference>
<dbReference type="EC" id="3.6.4.13" evidence="3"/>
<dbReference type="Pfam" id="PF18119">
    <property type="entry name" value="RIG-I_C"/>
    <property type="match status" value="1"/>
</dbReference>
<dbReference type="Gene3D" id="2.170.150.30">
    <property type="entry name" value="RIG-I-like receptor, C-terminal regulatory domain"/>
    <property type="match status" value="1"/>
</dbReference>
<evidence type="ECO:0000256" key="12">
    <source>
        <dbReference type="ARBA" id="ARBA00022806"/>
    </source>
</evidence>
<dbReference type="GO" id="GO:0005737">
    <property type="term" value="C:cytoplasm"/>
    <property type="evidence" value="ECO:0007669"/>
    <property type="project" value="UniProtKB-SubCell"/>
</dbReference>
<dbReference type="Pfam" id="PF00271">
    <property type="entry name" value="Helicase_C"/>
    <property type="match status" value="1"/>
</dbReference>
<keyword evidence="7" id="KW-0399">Innate immunity</keyword>
<dbReference type="InterPro" id="IPR021673">
    <property type="entry name" value="RLR_CTR"/>
</dbReference>
<keyword evidence="15" id="KW-0832">Ubl conjugation</keyword>
<dbReference type="CDD" id="cd01671">
    <property type="entry name" value="CARD"/>
    <property type="match status" value="1"/>
</dbReference>
<proteinExistence type="inferred from homology"/>
<dbReference type="GO" id="GO:0045087">
    <property type="term" value="P:innate immune response"/>
    <property type="evidence" value="ECO:0007669"/>
    <property type="project" value="UniProtKB-KW"/>
</dbReference>
<evidence type="ECO:0000256" key="14">
    <source>
        <dbReference type="ARBA" id="ARBA00022840"/>
    </source>
</evidence>
<dbReference type="Pfam" id="PF00270">
    <property type="entry name" value="DEAD"/>
    <property type="match status" value="1"/>
</dbReference>
<evidence type="ECO:0000313" key="24">
    <source>
        <dbReference type="Proteomes" id="UP001634394"/>
    </source>
</evidence>
<evidence type="ECO:0000256" key="18">
    <source>
        <dbReference type="ARBA" id="ARBA00023118"/>
    </source>
</evidence>
<dbReference type="Gene3D" id="1.20.1320.30">
    <property type="match status" value="1"/>
</dbReference>
<dbReference type="PANTHER" id="PTHR14074">
    <property type="entry name" value="HELICASE WITH DEATH DOMAIN-RELATED"/>
    <property type="match status" value="1"/>
</dbReference>
<evidence type="ECO:0000256" key="13">
    <source>
        <dbReference type="ARBA" id="ARBA00022833"/>
    </source>
</evidence>
<dbReference type="InterPro" id="IPR027417">
    <property type="entry name" value="P-loop_NTPase"/>
</dbReference>
<dbReference type="GO" id="GO:0003723">
    <property type="term" value="F:RNA binding"/>
    <property type="evidence" value="ECO:0007669"/>
    <property type="project" value="UniProtKB-KW"/>
</dbReference>
<evidence type="ECO:0000256" key="5">
    <source>
        <dbReference type="ARBA" id="ARBA00022499"/>
    </source>
</evidence>
<feature type="domain" description="RLR CTR" evidence="22">
    <location>
        <begin position="933"/>
        <end position="1060"/>
    </location>
</feature>
<comment type="caution">
    <text evidence="23">The sequence shown here is derived from an EMBL/GenBank/DDBJ whole genome shotgun (WGS) entry which is preliminary data.</text>
</comment>
<dbReference type="GO" id="GO:0051607">
    <property type="term" value="P:defense response to virus"/>
    <property type="evidence" value="ECO:0007669"/>
    <property type="project" value="UniProtKB-KW"/>
</dbReference>
<dbReference type="GO" id="GO:0016787">
    <property type="term" value="F:hydrolase activity"/>
    <property type="evidence" value="ECO:0007669"/>
    <property type="project" value="UniProtKB-KW"/>
</dbReference>
<dbReference type="GO" id="GO:0046872">
    <property type="term" value="F:metal ion binding"/>
    <property type="evidence" value="ECO:0007669"/>
    <property type="project" value="UniProtKB-KW"/>
</dbReference>
<name>A0ABD3VS64_SINWO</name>
<keyword evidence="13" id="KW-0862">Zinc</keyword>
<dbReference type="InterPro" id="IPR014001">
    <property type="entry name" value="Helicase_ATP-bd"/>
</dbReference>
<comment type="catalytic activity">
    <reaction evidence="19">
        <text>ATP + H2O = ADP + phosphate + H(+)</text>
        <dbReference type="Rhea" id="RHEA:13065"/>
        <dbReference type="ChEBI" id="CHEBI:15377"/>
        <dbReference type="ChEBI" id="CHEBI:15378"/>
        <dbReference type="ChEBI" id="CHEBI:30616"/>
        <dbReference type="ChEBI" id="CHEBI:43474"/>
        <dbReference type="ChEBI" id="CHEBI:456216"/>
        <dbReference type="EC" id="3.6.4.13"/>
    </reaction>
    <physiologicalReaction direction="left-to-right" evidence="19">
        <dbReference type="Rhea" id="RHEA:13066"/>
    </physiologicalReaction>
</comment>
<sequence length="1064" mass="120854">MEKIEANLKRYRDLVVRHLKATDISLKLPTGIITIEERTELNRLAATSQALATEHILNILDKSKEPGKWQAFSEALQSAGYPYLLEILKSTPKTGKHEDYYLKLIHIFANELQQCVVPMHILPYLLSKGVINQGDVQEITARQLNFGPQLAFLLLLDLLPRRQKPEIWYQHFLKGLLEDGHEDLVDLIDPCYFSTQKFGPVDMEETQEPCGSGASWDAGHSGDIEMVMEDADEPEYDFMGDKGALLLSSPESCDLFDIKDQPEDICDIESNPVVSSSSCFASSKKEASVFKIPNIDSEEIDATNILYDPIKGDIPSTNKLDTQPKKDKQMAYKPNVSVEDNCDESEDDNFMISDYDDEEDNEPQAKKMKRQDPLLQLRNYQTELAKIAVCGRNTIICAPTGSGKTWVALHIIKKHLEAKRPQEKKTVAFMAKTNPLIKQQYKRCTKYLPQFKTSLISGDTEESIPLDAFLPVYDIVCFTPQILVNSLESKSVKSLSEFTLLIVDECHHTKKEDAYNKLMRIYLTDLERKNIKNLPQVVGLTASIGVGKSSTVDEAVNYILGIMANMDVYKLSTVQKYRQDLEKHVSVPKDVTIPMVTEVNRESQGMIENIMMKIEEELQDPCLFEPKLISLMSEKPIDHKAQNYMQWVRTLEKTTSKVVTDPNTSRLILACARYLAILSEALEMNSLLTIQDVIMFLSTCLKPISQHQEKQTKEESILFQLQKGLLQDLNKCLKYNAQNPNLVKMKDTLEEMLLVEIKERKSPRALVFVKTRATCLALAKFLGKEMGKKGIKVHYLTGKSAKEGDDGMTEAEQTDALNKFEHGHYLVLVSTSVGSEGIDIPDCNIVLSYDYAGNEITKIQMTGRGRQKNSTKIALASETVIKQETVSAYRADMMYKAIDKLMSISESEICGKVLQLQREQLIKQEIREKNAHKKEGMKKEGNFRLQCIHCSFEAVSNNYIKCVKNNHHIVTDKTFLDKVQVKLLPKSKKFDQIEVKKMIFCKNCGHDWGVYFEYCTVELPVIHIRSFKVINNDDGDVVTPKKWKDVPFQVANCELSEVLTLYED</sequence>
<evidence type="ECO:0000256" key="16">
    <source>
        <dbReference type="ARBA" id="ARBA00022859"/>
    </source>
</evidence>
<evidence type="ECO:0000256" key="15">
    <source>
        <dbReference type="ARBA" id="ARBA00022843"/>
    </source>
</evidence>
<keyword evidence="14" id="KW-0067">ATP-binding</keyword>
<dbReference type="InterPro" id="IPR011545">
    <property type="entry name" value="DEAD/DEAH_box_helicase_dom"/>
</dbReference>
<evidence type="ECO:0000256" key="19">
    <source>
        <dbReference type="ARBA" id="ARBA00049390"/>
    </source>
</evidence>
<dbReference type="InterPro" id="IPR051363">
    <property type="entry name" value="RLR_Helicase"/>
</dbReference>
<reference evidence="23 24" key="1">
    <citation type="submission" date="2024-11" db="EMBL/GenBank/DDBJ databases">
        <title>Chromosome-level genome assembly of the freshwater bivalve Anodonta woodiana.</title>
        <authorList>
            <person name="Chen X."/>
        </authorList>
    </citation>
    <scope>NUCLEOTIDE SEQUENCE [LARGE SCALE GENOMIC DNA]</scope>
    <source>
        <strain evidence="23">MN2024</strain>
        <tissue evidence="23">Gills</tissue>
    </source>
</reference>
<keyword evidence="11" id="KW-0378">Hydrolase</keyword>
<dbReference type="InterPro" id="IPR031964">
    <property type="entry name" value="CARD_dom"/>
</dbReference>
<dbReference type="AlphaFoldDB" id="A0ABD3VS64"/>
<dbReference type="SUPFAM" id="SSF52540">
    <property type="entry name" value="P-loop containing nucleoside triphosphate hydrolases"/>
    <property type="match status" value="2"/>
</dbReference>
<dbReference type="SMART" id="SM00490">
    <property type="entry name" value="HELICc"/>
    <property type="match status" value="1"/>
</dbReference>
<evidence type="ECO:0000259" key="21">
    <source>
        <dbReference type="PROSITE" id="PS51194"/>
    </source>
</evidence>
<gene>
    <name evidence="23" type="ORF">ACJMK2_005010</name>
</gene>
<comment type="similarity">
    <text evidence="2">Belongs to the helicase family. RLR subfamily.</text>
</comment>
<evidence type="ECO:0000259" key="20">
    <source>
        <dbReference type="PROSITE" id="PS51192"/>
    </source>
</evidence>
<dbReference type="InterPro" id="IPR038557">
    <property type="entry name" value="RLR_C_sf"/>
</dbReference>